<dbReference type="InterPro" id="IPR050553">
    <property type="entry name" value="Thioredoxin_ResA/DsbE_sf"/>
</dbReference>
<sequence length="488" mass="57178">MKVNLIFLLLFIPICFSSISQTQKPDSIVVTMDKQTKRNIDKYNNFWYLFPYVTVYDSRHPNGIEILNKQSLKDTITTLLFSTEDDFYILNCKTLQSEVEVVVKNGDKVILSLNNEQIAIKVTNRTTQPLEFKVDDILYHRDKNPLILVKKYYNPLHFMSIEEALKTPKKKNLVKKQAFEEIAACIKSATQIVDSLEQNALISTNTASFNKMKFRTFLLSLNILESKINFDSARILLNSYPNTLLYPDKYHYKLAECITDKFIVEKAKEIPFNDLTNRDYAEIYDKINQSDLFLTRHKNFLLMRELDRIFKSFSRNISKKYYDSFLNNTQDSTAKNIVRDKYAFFFTPINNRDEVLSVQNQKQSLSELLKENKLTYVDFWASWCGPCRVEVPHSKKLQEKYEKDINFIYLSIDQNATQWKTAINQLALPLKKNFLITNPKNNTLIQKYKVISIPRYMIIDAKGVVINQNAPRPSDPRLIKVFDELLKK</sequence>
<accession>A0ABT6Y4V4</accession>
<dbReference type="InterPro" id="IPR012336">
    <property type="entry name" value="Thioredoxin-like_fold"/>
</dbReference>
<evidence type="ECO:0000256" key="3">
    <source>
        <dbReference type="ARBA" id="ARBA00023157"/>
    </source>
</evidence>
<keyword evidence="8" id="KW-1185">Reference proteome</keyword>
<keyword evidence="2" id="KW-0201">Cytochrome c-type biogenesis</keyword>
<proteinExistence type="predicted"/>
<evidence type="ECO:0000313" key="7">
    <source>
        <dbReference type="EMBL" id="MDI9858592.1"/>
    </source>
</evidence>
<comment type="caution">
    <text evidence="7">The sequence shown here is derived from an EMBL/GenBank/DDBJ whole genome shotgun (WGS) entry which is preliminary data.</text>
</comment>
<feature type="chain" id="PRO_5046076550" evidence="5">
    <location>
        <begin position="21"/>
        <end position="488"/>
    </location>
</feature>
<name>A0ABT6Y4V4_9BACT</name>
<evidence type="ECO:0000313" key="8">
    <source>
        <dbReference type="Proteomes" id="UP001236507"/>
    </source>
</evidence>
<dbReference type="Proteomes" id="UP001236507">
    <property type="component" value="Unassembled WGS sequence"/>
</dbReference>
<dbReference type="RefSeq" id="WP_283343769.1">
    <property type="nucleotide sequence ID" value="NZ_JASHIF010000004.1"/>
</dbReference>
<dbReference type="PROSITE" id="PS51352">
    <property type="entry name" value="THIOREDOXIN_2"/>
    <property type="match status" value="1"/>
</dbReference>
<evidence type="ECO:0000259" key="6">
    <source>
        <dbReference type="PROSITE" id="PS51352"/>
    </source>
</evidence>
<keyword evidence="3" id="KW-1015">Disulfide bond</keyword>
<dbReference type="EMBL" id="JASHIF010000004">
    <property type="protein sequence ID" value="MDI9858592.1"/>
    <property type="molecule type" value="Genomic_DNA"/>
</dbReference>
<keyword evidence="4" id="KW-0676">Redox-active center</keyword>
<dbReference type="PANTHER" id="PTHR42852:SF6">
    <property type="entry name" value="THIOL:DISULFIDE INTERCHANGE PROTEIN DSBE"/>
    <property type="match status" value="1"/>
</dbReference>
<keyword evidence="5" id="KW-0732">Signal</keyword>
<reference evidence="7 8" key="1">
    <citation type="submission" date="2023-05" db="EMBL/GenBank/DDBJ databases">
        <title>Novel species of genus Flectobacillus isolated from stream in China.</title>
        <authorList>
            <person name="Lu H."/>
        </authorList>
    </citation>
    <scope>NUCLEOTIDE SEQUENCE [LARGE SCALE GENOMIC DNA]</scope>
    <source>
        <strain evidence="7 8">KCTC 42575</strain>
    </source>
</reference>
<evidence type="ECO:0000256" key="2">
    <source>
        <dbReference type="ARBA" id="ARBA00022748"/>
    </source>
</evidence>
<feature type="signal peptide" evidence="5">
    <location>
        <begin position="1"/>
        <end position="20"/>
    </location>
</feature>
<evidence type="ECO:0000256" key="5">
    <source>
        <dbReference type="SAM" id="SignalP"/>
    </source>
</evidence>
<evidence type="ECO:0000256" key="1">
    <source>
        <dbReference type="ARBA" id="ARBA00004196"/>
    </source>
</evidence>
<feature type="domain" description="Thioredoxin" evidence="6">
    <location>
        <begin position="335"/>
        <end position="487"/>
    </location>
</feature>
<protein>
    <submittedName>
        <fullName evidence="7">TlpA disulfide reductase family protein</fullName>
    </submittedName>
</protein>
<dbReference type="Gene3D" id="3.40.30.10">
    <property type="entry name" value="Glutaredoxin"/>
    <property type="match status" value="1"/>
</dbReference>
<dbReference type="InterPro" id="IPR013766">
    <property type="entry name" value="Thioredoxin_domain"/>
</dbReference>
<evidence type="ECO:0000256" key="4">
    <source>
        <dbReference type="ARBA" id="ARBA00023284"/>
    </source>
</evidence>
<dbReference type="CDD" id="cd02966">
    <property type="entry name" value="TlpA_like_family"/>
    <property type="match status" value="1"/>
</dbReference>
<dbReference type="Pfam" id="PF13905">
    <property type="entry name" value="Thioredoxin_8"/>
    <property type="match status" value="1"/>
</dbReference>
<organism evidence="7 8">
    <name type="scientific">Flectobacillus roseus</name>
    <dbReference type="NCBI Taxonomy" id="502259"/>
    <lineage>
        <taxon>Bacteria</taxon>
        <taxon>Pseudomonadati</taxon>
        <taxon>Bacteroidota</taxon>
        <taxon>Cytophagia</taxon>
        <taxon>Cytophagales</taxon>
        <taxon>Flectobacillaceae</taxon>
        <taxon>Flectobacillus</taxon>
    </lineage>
</organism>
<gene>
    <name evidence="7" type="ORF">QM524_05185</name>
</gene>
<dbReference type="PANTHER" id="PTHR42852">
    <property type="entry name" value="THIOL:DISULFIDE INTERCHANGE PROTEIN DSBE"/>
    <property type="match status" value="1"/>
</dbReference>
<comment type="subcellular location">
    <subcellularLocation>
        <location evidence="1">Cell envelope</location>
    </subcellularLocation>
</comment>
<dbReference type="InterPro" id="IPR036249">
    <property type="entry name" value="Thioredoxin-like_sf"/>
</dbReference>
<dbReference type="SUPFAM" id="SSF52833">
    <property type="entry name" value="Thioredoxin-like"/>
    <property type="match status" value="1"/>
</dbReference>